<accession>A0A183L6G9</accession>
<dbReference type="WBParaSite" id="SCUD_0002294101-mRNA-1">
    <property type="protein sequence ID" value="SCUD_0002294101-mRNA-1"/>
    <property type="gene ID" value="SCUD_0002294101"/>
</dbReference>
<feature type="transmembrane region" description="Helical" evidence="1">
    <location>
        <begin position="21"/>
        <end position="43"/>
    </location>
</feature>
<reference evidence="2 3" key="2">
    <citation type="submission" date="2018-11" db="EMBL/GenBank/DDBJ databases">
        <authorList>
            <consortium name="Pathogen Informatics"/>
        </authorList>
    </citation>
    <scope>NUCLEOTIDE SEQUENCE [LARGE SCALE GENOMIC DNA]</scope>
    <source>
        <strain evidence="2">Dakar</strain>
        <strain evidence="3">Dakar, Senegal</strain>
    </source>
</reference>
<sequence length="47" mass="5787">MKSRILVRQHFLINRFIRILMLLYQVGLFLMIHIFLIKLLAFLRKIC</sequence>
<evidence type="ECO:0000256" key="1">
    <source>
        <dbReference type="SAM" id="Phobius"/>
    </source>
</evidence>
<proteinExistence type="predicted"/>
<dbReference type="Proteomes" id="UP000279833">
    <property type="component" value="Unassembled WGS sequence"/>
</dbReference>
<dbReference type="AlphaFoldDB" id="A0A183L6G9"/>
<organism evidence="4">
    <name type="scientific">Schistosoma curassoni</name>
    <dbReference type="NCBI Taxonomy" id="6186"/>
    <lineage>
        <taxon>Eukaryota</taxon>
        <taxon>Metazoa</taxon>
        <taxon>Spiralia</taxon>
        <taxon>Lophotrochozoa</taxon>
        <taxon>Platyhelminthes</taxon>
        <taxon>Trematoda</taxon>
        <taxon>Digenea</taxon>
        <taxon>Strigeidida</taxon>
        <taxon>Schistosomatoidea</taxon>
        <taxon>Schistosomatidae</taxon>
        <taxon>Schistosoma</taxon>
    </lineage>
</organism>
<keyword evidence="1" id="KW-1133">Transmembrane helix</keyword>
<keyword evidence="1" id="KW-0472">Membrane</keyword>
<evidence type="ECO:0000313" key="3">
    <source>
        <dbReference type="Proteomes" id="UP000279833"/>
    </source>
</evidence>
<name>A0A183L6G9_9TREM</name>
<gene>
    <name evidence="2" type="ORF">SCUD_LOCUS22938</name>
</gene>
<protein>
    <submittedName>
        <fullName evidence="2 4">Uncharacterized protein</fullName>
    </submittedName>
</protein>
<reference evidence="4" key="1">
    <citation type="submission" date="2016-06" db="UniProtKB">
        <authorList>
            <consortium name="WormBaseParasite"/>
        </authorList>
    </citation>
    <scope>IDENTIFICATION</scope>
</reference>
<keyword evidence="3" id="KW-1185">Reference proteome</keyword>
<keyword evidence="1" id="KW-0812">Transmembrane</keyword>
<evidence type="ECO:0000313" key="4">
    <source>
        <dbReference type="WBParaSite" id="SCUD_0002294101-mRNA-1"/>
    </source>
</evidence>
<dbReference type="EMBL" id="UZAK01051352">
    <property type="protein sequence ID" value="VDP80811.1"/>
    <property type="molecule type" value="Genomic_DNA"/>
</dbReference>
<evidence type="ECO:0000313" key="2">
    <source>
        <dbReference type="EMBL" id="VDP80811.1"/>
    </source>
</evidence>